<dbReference type="SMART" id="SM00318">
    <property type="entry name" value="SNc"/>
    <property type="match status" value="1"/>
</dbReference>
<evidence type="ECO:0000313" key="5">
    <source>
        <dbReference type="Proteomes" id="UP000019095"/>
    </source>
</evidence>
<evidence type="ECO:0000259" key="3">
    <source>
        <dbReference type="PROSITE" id="PS50830"/>
    </source>
</evidence>
<dbReference type="GO" id="GO:0004518">
    <property type="term" value="F:nuclease activity"/>
    <property type="evidence" value="ECO:0007669"/>
    <property type="project" value="InterPro"/>
</dbReference>
<feature type="domain" description="TNase-like" evidence="3">
    <location>
        <begin position="25"/>
        <end position="146"/>
    </location>
</feature>
<dbReference type="eggNOG" id="COG1525">
    <property type="taxonomic scope" value="Bacteria"/>
</dbReference>
<dbReference type="EMBL" id="CP003915">
    <property type="protein sequence ID" value="AHG65692.1"/>
    <property type="molecule type" value="Genomic_DNA"/>
</dbReference>
<evidence type="ECO:0000256" key="1">
    <source>
        <dbReference type="SAM" id="MobiDB-lite"/>
    </source>
</evidence>
<dbReference type="PANTHER" id="PTHR12302">
    <property type="entry name" value="EBNA2 BINDING PROTEIN P100"/>
    <property type="match status" value="1"/>
</dbReference>
<dbReference type="STRING" id="1247726.MIM_c36340"/>
<feature type="region of interest" description="Disordered" evidence="1">
    <location>
        <begin position="155"/>
        <end position="184"/>
    </location>
</feature>
<evidence type="ECO:0000256" key="2">
    <source>
        <dbReference type="SAM" id="SignalP"/>
    </source>
</evidence>
<proteinExistence type="predicted"/>
<protein>
    <submittedName>
        <fullName evidence="4">Putative nuclease</fullName>
    </submittedName>
</protein>
<dbReference type="Pfam" id="PF00565">
    <property type="entry name" value="SNase"/>
    <property type="match status" value="1"/>
</dbReference>
<dbReference type="Proteomes" id="UP000019095">
    <property type="component" value="Chromosome"/>
</dbReference>
<keyword evidence="2" id="KW-0732">Signal</keyword>
<feature type="chain" id="PRO_5004792981" evidence="2">
    <location>
        <begin position="24"/>
        <end position="184"/>
    </location>
</feature>
<dbReference type="Gene3D" id="2.40.50.90">
    <property type="match status" value="1"/>
</dbReference>
<dbReference type="KEGG" id="amim:MIM_c36340"/>
<sequence length="184" mass="20694">MTYVVLRCVIAFIAIAPLSSAIAATLLEGWVVGIADGDTLTILDDNRQQHKIRLAQIDAPESGMPYGRVAKKALSDAVYRRTVTVQAGELDRYGRVLGTVYLNRKNINLQMVADGYAWAYRHYVTDIAYCRAEAQAHDSRRGLWADKKPIPPWQWRRMKRTSRSSPPEGVRGFAAPCDTRSRSR</sequence>
<evidence type="ECO:0000313" key="4">
    <source>
        <dbReference type="EMBL" id="AHG65692.1"/>
    </source>
</evidence>
<dbReference type="PROSITE" id="PS50830">
    <property type="entry name" value="TNASE_3"/>
    <property type="match status" value="1"/>
</dbReference>
<dbReference type="PANTHER" id="PTHR12302:SF26">
    <property type="entry name" value="BLR1266 PROTEIN"/>
    <property type="match status" value="1"/>
</dbReference>
<organism evidence="4 5">
    <name type="scientific">Advenella mimigardefordensis (strain DSM 17166 / LMG 22922 / DPN7)</name>
    <dbReference type="NCBI Taxonomy" id="1247726"/>
    <lineage>
        <taxon>Bacteria</taxon>
        <taxon>Pseudomonadati</taxon>
        <taxon>Pseudomonadota</taxon>
        <taxon>Betaproteobacteria</taxon>
        <taxon>Burkholderiales</taxon>
        <taxon>Alcaligenaceae</taxon>
    </lineage>
</organism>
<dbReference type="PROSITE" id="PS01123">
    <property type="entry name" value="TNASE_1"/>
    <property type="match status" value="1"/>
</dbReference>
<dbReference type="HOGENOM" id="CLU_046484_7_3_4"/>
<dbReference type="GO" id="GO:0003676">
    <property type="term" value="F:nucleic acid binding"/>
    <property type="evidence" value="ECO:0007669"/>
    <property type="project" value="InterPro"/>
</dbReference>
<gene>
    <name evidence="4" type="ORF">MIM_c36340</name>
</gene>
<dbReference type="InterPro" id="IPR016071">
    <property type="entry name" value="Staphylococal_nuclease_OB-fold"/>
</dbReference>
<keyword evidence="5" id="KW-1185">Reference proteome</keyword>
<dbReference type="PROSITE" id="PS01284">
    <property type="entry name" value="TNASE_2"/>
    <property type="match status" value="1"/>
</dbReference>
<dbReference type="AlphaFoldDB" id="W0PIF1"/>
<accession>W0PIF1</accession>
<dbReference type="InterPro" id="IPR035437">
    <property type="entry name" value="SNase_OB-fold_sf"/>
</dbReference>
<name>W0PIF1_ADVMD</name>
<dbReference type="SUPFAM" id="SSF50199">
    <property type="entry name" value="Staphylococcal nuclease"/>
    <property type="match status" value="1"/>
</dbReference>
<dbReference type="InterPro" id="IPR002071">
    <property type="entry name" value="Thermonucl_AS"/>
</dbReference>
<feature type="signal peptide" evidence="2">
    <location>
        <begin position="1"/>
        <end position="23"/>
    </location>
</feature>
<dbReference type="OrthoDB" id="9805504at2"/>
<reference evidence="4 5" key="1">
    <citation type="journal article" date="2014" name="Microbiology">
        <title>Unravelling the complete genome sequence of Advenella mimigardefordensis strain DPN7T and novel insights in the catabolism of the xenobiotic polythioester precursor 3,3'-dithiodipropionate.</title>
        <authorList>
            <person name="Wubbeler J.H."/>
            <person name="Hiessl S."/>
            <person name="Schuldes J."/>
            <person name="Thurmer A."/>
            <person name="Daniel R."/>
            <person name="Steinbuchel A."/>
        </authorList>
    </citation>
    <scope>NUCLEOTIDE SEQUENCE [LARGE SCALE GENOMIC DNA]</scope>
    <source>
        <strain evidence="5">DSM 17166 / LMG 22922 / DPN7</strain>
    </source>
</reference>
<dbReference type="RefSeq" id="WP_084459042.1">
    <property type="nucleotide sequence ID" value="NZ_CP003915.1"/>
</dbReference>